<dbReference type="Gene3D" id="1.10.238.10">
    <property type="entry name" value="EF-hand"/>
    <property type="match status" value="1"/>
</dbReference>
<sequence length="386" mass="42995">MTKYHPSARVGVDDFVGLLKRVGMGDFPRSELEILFETYKEDERDETIELNRFVQDLGQMLRGRVTEENTLKLSTSSSALGAKQRTLHNIAEVERSREAADVTEEEAEELFFEKLAQRLPQGALALERAFRKAAAVNEESMNAQVSYEDFCRVIQRLGLEGLSNRVTQELFARYRPSGQEVSYEELVRKMASRYAQTRQSGGGVGGLAQQMQLSRNVLQAHKEAAAKLAPAQGARHVNVAKLLLEKVEQRIHGEHQLRRCFRRTELDSDWSKLSFVEFQHGLIALGVTGVPDVAALAYFKEFDPEGTGYLDFPWRAASKTARPTMTCTGTVDTVGTGGTGGIKVGGIGANGVVSMRWRALATLALRVEDLRLESVPEPRVAQHYQH</sequence>
<organism evidence="1 2">
    <name type="scientific">Hondaea fermentalgiana</name>
    <dbReference type="NCBI Taxonomy" id="2315210"/>
    <lineage>
        <taxon>Eukaryota</taxon>
        <taxon>Sar</taxon>
        <taxon>Stramenopiles</taxon>
        <taxon>Bigyra</taxon>
        <taxon>Labyrinthulomycetes</taxon>
        <taxon>Thraustochytrida</taxon>
        <taxon>Thraustochytriidae</taxon>
        <taxon>Hondaea</taxon>
    </lineage>
</organism>
<evidence type="ECO:0000313" key="1">
    <source>
        <dbReference type="EMBL" id="GBG32115.1"/>
    </source>
</evidence>
<accession>A0A2R5GNB7</accession>
<gene>
    <name evidence="1" type="ORF">FCC1311_083402</name>
</gene>
<protein>
    <submittedName>
        <fullName evidence="1">Uncharacterized protein</fullName>
    </submittedName>
</protein>
<dbReference type="SUPFAM" id="SSF47473">
    <property type="entry name" value="EF-hand"/>
    <property type="match status" value="1"/>
</dbReference>
<dbReference type="InParanoid" id="A0A2R5GNB7"/>
<comment type="caution">
    <text evidence="1">The sequence shown here is derived from an EMBL/GenBank/DDBJ whole genome shotgun (WGS) entry which is preliminary data.</text>
</comment>
<dbReference type="Proteomes" id="UP000241890">
    <property type="component" value="Unassembled WGS sequence"/>
</dbReference>
<dbReference type="AlphaFoldDB" id="A0A2R5GNB7"/>
<evidence type="ECO:0000313" key="2">
    <source>
        <dbReference type="Proteomes" id="UP000241890"/>
    </source>
</evidence>
<proteinExistence type="predicted"/>
<dbReference type="InterPro" id="IPR011992">
    <property type="entry name" value="EF-hand-dom_pair"/>
</dbReference>
<dbReference type="EMBL" id="BEYU01000115">
    <property type="protein sequence ID" value="GBG32115.1"/>
    <property type="molecule type" value="Genomic_DNA"/>
</dbReference>
<reference evidence="1 2" key="1">
    <citation type="submission" date="2017-12" db="EMBL/GenBank/DDBJ databases">
        <title>Sequencing, de novo assembly and annotation of complete genome of a new Thraustochytrid species, strain FCC1311.</title>
        <authorList>
            <person name="Sedici K."/>
            <person name="Godart F."/>
            <person name="Aiese Cigliano R."/>
            <person name="Sanseverino W."/>
            <person name="Barakat M."/>
            <person name="Ortet P."/>
            <person name="Marechal E."/>
            <person name="Cagnac O."/>
            <person name="Amato A."/>
        </authorList>
    </citation>
    <scope>NUCLEOTIDE SEQUENCE [LARGE SCALE GENOMIC DNA]</scope>
</reference>
<keyword evidence="2" id="KW-1185">Reference proteome</keyword>
<name>A0A2R5GNB7_9STRA</name>